<dbReference type="AlphaFoldDB" id="A0ABD1BH27"/>
<feature type="domain" description="Integrase catalytic" evidence="2">
    <location>
        <begin position="38"/>
        <end position="201"/>
    </location>
</feature>
<dbReference type="InterPro" id="IPR057670">
    <property type="entry name" value="SH3_retrovirus"/>
</dbReference>
<evidence type="ECO:0000259" key="2">
    <source>
        <dbReference type="PROSITE" id="PS50994"/>
    </source>
</evidence>
<dbReference type="PANTHER" id="PTHR42648">
    <property type="entry name" value="TRANSPOSASE, PUTATIVE-RELATED"/>
    <property type="match status" value="1"/>
</dbReference>
<evidence type="ECO:0000313" key="3">
    <source>
        <dbReference type="EMBL" id="KAL1213205.1"/>
    </source>
</evidence>
<accession>A0ABD1BH27</accession>
<evidence type="ECO:0000313" key="4">
    <source>
        <dbReference type="Proteomes" id="UP001558713"/>
    </source>
</evidence>
<dbReference type="InterPro" id="IPR036397">
    <property type="entry name" value="RNaseH_sf"/>
</dbReference>
<dbReference type="InterPro" id="IPR012337">
    <property type="entry name" value="RNaseH-like_sf"/>
</dbReference>
<proteinExistence type="predicted"/>
<sequence length="433" mass="48565">MISSFSLPLSSSLSSESICNSCSSNKSHKLPFALSTLVPKGPLDIIFSDVWTSPVISVDGFKYYVIFVDHFTRYSWLYPLKTKSQVAQIFPIFKSLVKNRFKAKIITLYSDNGGEFIALRQYLASQGIFHLTTPPHTPEHNDLAKRRHRHIVETGLALLSHTCIPTTYWIYSFAAAVYLINRLTTPNLAHKSPYQLLFQTVLNYTKLRIFCCFFYPWLQPYGHNKFSPKFTPCVFLGYYLTQSAFLCLDVATSQIYVSRHVKFHESVFPFVTLAKQSSSPPPMFSPSEMVSASISHVFHWPLALDPCPAPSPATIPPIQTTTDSSPVTPPSPPASPIIPPASHVYVVSPYIPQADSPAYVTLVSPVIAAPPNLSTHPITTRSQNNIFKPNPKYGLTAILKEIEPESHTQALKDKRWHRAMSDEYDAFAANDMF</sequence>
<organism evidence="3 4">
    <name type="scientific">Cardamine amara subsp. amara</name>
    <dbReference type="NCBI Taxonomy" id="228776"/>
    <lineage>
        <taxon>Eukaryota</taxon>
        <taxon>Viridiplantae</taxon>
        <taxon>Streptophyta</taxon>
        <taxon>Embryophyta</taxon>
        <taxon>Tracheophyta</taxon>
        <taxon>Spermatophyta</taxon>
        <taxon>Magnoliopsida</taxon>
        <taxon>eudicotyledons</taxon>
        <taxon>Gunneridae</taxon>
        <taxon>Pentapetalae</taxon>
        <taxon>rosids</taxon>
        <taxon>malvids</taxon>
        <taxon>Brassicales</taxon>
        <taxon>Brassicaceae</taxon>
        <taxon>Cardamineae</taxon>
        <taxon>Cardamine</taxon>
    </lineage>
</organism>
<feature type="region of interest" description="Disordered" evidence="1">
    <location>
        <begin position="313"/>
        <end position="333"/>
    </location>
</feature>
<dbReference type="PROSITE" id="PS50994">
    <property type="entry name" value="INTEGRASE"/>
    <property type="match status" value="1"/>
</dbReference>
<dbReference type="PANTHER" id="PTHR42648:SF26">
    <property type="entry name" value="INTEGRASE CATALYTIC DOMAIN-CONTAINING PROTEIN"/>
    <property type="match status" value="1"/>
</dbReference>
<dbReference type="InterPro" id="IPR001584">
    <property type="entry name" value="Integrase_cat-core"/>
</dbReference>
<gene>
    <name evidence="3" type="ORF">V5N11_026465</name>
</gene>
<keyword evidence="4" id="KW-1185">Reference proteome</keyword>
<name>A0ABD1BH27_CARAN</name>
<dbReference type="Gene3D" id="3.30.420.10">
    <property type="entry name" value="Ribonuclease H-like superfamily/Ribonuclease H"/>
    <property type="match status" value="1"/>
</dbReference>
<dbReference type="Pfam" id="PF00665">
    <property type="entry name" value="rve"/>
    <property type="match status" value="1"/>
</dbReference>
<dbReference type="EMBL" id="JBANAX010000349">
    <property type="protein sequence ID" value="KAL1213205.1"/>
    <property type="molecule type" value="Genomic_DNA"/>
</dbReference>
<dbReference type="SUPFAM" id="SSF53098">
    <property type="entry name" value="Ribonuclease H-like"/>
    <property type="match status" value="1"/>
</dbReference>
<dbReference type="Proteomes" id="UP001558713">
    <property type="component" value="Unassembled WGS sequence"/>
</dbReference>
<feature type="compositionally biased region" description="Low complexity" evidence="1">
    <location>
        <begin position="316"/>
        <end position="326"/>
    </location>
</feature>
<comment type="caution">
    <text evidence="3">The sequence shown here is derived from an EMBL/GenBank/DDBJ whole genome shotgun (WGS) entry which is preliminary data.</text>
</comment>
<protein>
    <submittedName>
        <fullName evidence="3">Retrovirus-related Pol polyprotein from transposon RE2</fullName>
    </submittedName>
</protein>
<reference evidence="3 4" key="1">
    <citation type="submission" date="2024-04" db="EMBL/GenBank/DDBJ databases">
        <title>Genome assembly C_amara_ONT_v2.</title>
        <authorList>
            <person name="Yant L."/>
            <person name="Moore C."/>
            <person name="Slenker M."/>
        </authorList>
    </citation>
    <scope>NUCLEOTIDE SEQUENCE [LARGE SCALE GENOMIC DNA]</scope>
    <source>
        <tissue evidence="3">Leaf</tissue>
    </source>
</reference>
<dbReference type="Pfam" id="PF25597">
    <property type="entry name" value="SH3_retrovirus"/>
    <property type="match status" value="1"/>
</dbReference>
<evidence type="ECO:0000256" key="1">
    <source>
        <dbReference type="SAM" id="MobiDB-lite"/>
    </source>
</evidence>
<dbReference type="InterPro" id="IPR039537">
    <property type="entry name" value="Retrotran_Ty1/copia-like"/>
</dbReference>